<evidence type="ECO:0000256" key="13">
    <source>
        <dbReference type="ARBA" id="ARBA00022993"/>
    </source>
</evidence>
<evidence type="ECO:0000256" key="16">
    <source>
        <dbReference type="HAMAP-Rule" id="MF_01274"/>
    </source>
</evidence>
<evidence type="ECO:0000256" key="6">
    <source>
        <dbReference type="ARBA" id="ARBA00012102"/>
    </source>
</evidence>
<feature type="binding site" evidence="16">
    <location>
        <begin position="8"/>
        <end position="15"/>
    </location>
    <ligand>
        <name>ATP</name>
        <dbReference type="ChEBI" id="CHEBI:30616"/>
    </ligand>
</feature>
<dbReference type="SUPFAM" id="SSF53067">
    <property type="entry name" value="Actin-like ATPase domain"/>
    <property type="match status" value="2"/>
</dbReference>
<keyword evidence="12 16" id="KW-0630">Potassium</keyword>
<dbReference type="OrthoDB" id="9804707at2"/>
<dbReference type="NCBIfam" id="TIGR00671">
    <property type="entry name" value="baf"/>
    <property type="match status" value="1"/>
</dbReference>
<dbReference type="NCBIfam" id="NF009848">
    <property type="entry name" value="PRK13318.1-6"/>
    <property type="match status" value="1"/>
</dbReference>
<evidence type="ECO:0000256" key="9">
    <source>
        <dbReference type="ARBA" id="ARBA00022741"/>
    </source>
</evidence>
<proteinExistence type="inferred from homology"/>
<name>A0A1E3G3L5_9BACT</name>
<keyword evidence="7 16" id="KW-0963">Cytoplasm</keyword>
<keyword evidence="16" id="KW-0479">Metal-binding</keyword>
<dbReference type="GO" id="GO:0004594">
    <property type="term" value="F:pantothenate kinase activity"/>
    <property type="evidence" value="ECO:0007669"/>
    <property type="project" value="UniProtKB-UniRule"/>
</dbReference>
<dbReference type="AlphaFoldDB" id="A0A1E3G3L5"/>
<dbReference type="GO" id="GO:0005524">
    <property type="term" value="F:ATP binding"/>
    <property type="evidence" value="ECO:0007669"/>
    <property type="project" value="UniProtKB-UniRule"/>
</dbReference>
<evidence type="ECO:0000313" key="17">
    <source>
        <dbReference type="EMBL" id="ODN30844.1"/>
    </source>
</evidence>
<dbReference type="EMBL" id="LWAF01000003">
    <property type="protein sequence ID" value="ODN30844.1"/>
    <property type="molecule type" value="Genomic_DNA"/>
</dbReference>
<feature type="active site" description="Proton acceptor" evidence="16">
    <location>
        <position position="107"/>
    </location>
</feature>
<dbReference type="GO" id="GO:0046872">
    <property type="term" value="F:metal ion binding"/>
    <property type="evidence" value="ECO:0007669"/>
    <property type="project" value="UniProtKB-KW"/>
</dbReference>
<keyword evidence="9 16" id="KW-0547">Nucleotide-binding</keyword>
<dbReference type="GO" id="GO:0005737">
    <property type="term" value="C:cytoplasm"/>
    <property type="evidence" value="ECO:0007669"/>
    <property type="project" value="UniProtKB-SubCell"/>
</dbReference>
<feature type="binding site" evidence="16">
    <location>
        <begin position="105"/>
        <end position="108"/>
    </location>
    <ligand>
        <name>substrate</name>
    </ligand>
</feature>
<dbReference type="CDD" id="cd24015">
    <property type="entry name" value="ASKHA_NBD_PanK-III"/>
    <property type="match status" value="1"/>
</dbReference>
<dbReference type="UniPathway" id="UPA00241">
    <property type="reaction ID" value="UER00352"/>
</dbReference>
<dbReference type="STRING" id="1008305.A4H02_02955"/>
<dbReference type="EC" id="2.7.1.33" evidence="6 16"/>
<evidence type="ECO:0000256" key="4">
    <source>
        <dbReference type="ARBA" id="ARBA00005225"/>
    </source>
</evidence>
<evidence type="ECO:0000256" key="15">
    <source>
        <dbReference type="ARBA" id="ARBA00040883"/>
    </source>
</evidence>
<evidence type="ECO:0000256" key="1">
    <source>
        <dbReference type="ARBA" id="ARBA00001206"/>
    </source>
</evidence>
<reference evidence="18" key="1">
    <citation type="submission" date="2016-04" db="EMBL/GenBank/DDBJ databases">
        <title>The genome sequence project of a novel Fervidobacterium isolate from a hot spring in Thailand.</title>
        <authorList>
            <person name="Gonzalez J.M."/>
            <person name="Cuecas A."/>
            <person name="Kanoksilapatham W."/>
        </authorList>
    </citation>
    <scope>NUCLEOTIDE SEQUENCE [LARGE SCALE GENOMIC DNA]</scope>
    <source>
        <strain evidence="18">FC2004</strain>
    </source>
</reference>
<comment type="caution">
    <text evidence="16">Lacks conserved residue(s) required for the propagation of feature annotation.</text>
</comment>
<feature type="binding site" evidence="16">
    <location>
        <position position="130"/>
    </location>
    <ligand>
        <name>ATP</name>
        <dbReference type="ChEBI" id="CHEBI:30616"/>
    </ligand>
</feature>
<comment type="function">
    <text evidence="16">Catalyzes the phosphorylation of pantothenate (Pan), the first step in CoA biosynthesis.</text>
</comment>
<protein>
    <recommendedName>
        <fullName evidence="15 16">Type III pantothenate kinase</fullName>
        <ecNumber evidence="6 16">2.7.1.33</ecNumber>
    </recommendedName>
    <alternativeName>
        <fullName evidence="16">PanK-III</fullName>
    </alternativeName>
    <alternativeName>
        <fullName evidence="16">Pantothenic acid kinase</fullName>
    </alternativeName>
</protein>
<evidence type="ECO:0000256" key="2">
    <source>
        <dbReference type="ARBA" id="ARBA00001958"/>
    </source>
</evidence>
<dbReference type="Pfam" id="PF03309">
    <property type="entry name" value="Pan_kinase"/>
    <property type="match status" value="1"/>
</dbReference>
<keyword evidence="18" id="KW-1185">Reference proteome</keyword>
<dbReference type="Gene3D" id="3.30.420.40">
    <property type="match status" value="2"/>
</dbReference>
<sequence>MAGVLLFDVGNTHTTVALTSDGKEFKKFRISTQRYETEDELYVFLRTLFGEMVNAKPIVVSSVVPSVNIIFEYFASKYGSGEVYFVKAEDYDGIVWAVNYPKEIGADRVCDVIAAFKEYGPNCIVVDYGTAITIEVLKEGRYEGGAILPGFKMMVHALFRGTAKLPQVELKPYDGFVGKDTDSNIRIGTINATVGAVKYLVENISREYRENPVIVHTGGQASLVAGWLDGIVDPDLTLRGMYYFYEAKKNLTR</sequence>
<feature type="binding site" evidence="16">
    <location>
        <position position="181"/>
    </location>
    <ligand>
        <name>substrate</name>
    </ligand>
</feature>
<gene>
    <name evidence="16" type="primary">coaX</name>
    <name evidence="17" type="ORF">A4H02_02955</name>
</gene>
<dbReference type="RefSeq" id="WP_069292683.1">
    <property type="nucleotide sequence ID" value="NZ_CP140110.1"/>
</dbReference>
<evidence type="ECO:0000256" key="12">
    <source>
        <dbReference type="ARBA" id="ARBA00022958"/>
    </source>
</evidence>
<keyword evidence="10 16" id="KW-0418">Kinase</keyword>
<keyword evidence="8 16" id="KW-0808">Transferase</keyword>
<comment type="caution">
    <text evidence="17">The sequence shown here is derived from an EMBL/GenBank/DDBJ whole genome shotgun (WGS) entry which is preliminary data.</text>
</comment>
<keyword evidence="13 16" id="KW-0173">Coenzyme A biosynthesis</keyword>
<accession>A0A1E3G3L5</accession>
<comment type="cofactor">
    <cofactor evidence="16">
        <name>NH4(+)</name>
        <dbReference type="ChEBI" id="CHEBI:28938"/>
    </cofactor>
    <cofactor evidence="16">
        <name>K(+)</name>
        <dbReference type="ChEBI" id="CHEBI:29103"/>
    </cofactor>
    <text evidence="16">A monovalent cation. Ammonium or potassium.</text>
</comment>
<comment type="cofactor">
    <cofactor evidence="2">
        <name>K(+)</name>
        <dbReference type="ChEBI" id="CHEBI:29103"/>
    </cofactor>
</comment>
<evidence type="ECO:0000256" key="8">
    <source>
        <dbReference type="ARBA" id="ARBA00022679"/>
    </source>
</evidence>
<evidence type="ECO:0000256" key="14">
    <source>
        <dbReference type="ARBA" id="ARBA00038036"/>
    </source>
</evidence>
<dbReference type="GO" id="GO:0015937">
    <property type="term" value="P:coenzyme A biosynthetic process"/>
    <property type="evidence" value="ECO:0007669"/>
    <property type="project" value="UniProtKB-UniRule"/>
</dbReference>
<dbReference type="InterPro" id="IPR043129">
    <property type="entry name" value="ATPase_NBD"/>
</dbReference>
<evidence type="ECO:0000256" key="10">
    <source>
        <dbReference type="ARBA" id="ARBA00022777"/>
    </source>
</evidence>
<comment type="subunit">
    <text evidence="5 16">Homodimer.</text>
</comment>
<keyword evidence="11 16" id="KW-0067">ATP-binding</keyword>
<dbReference type="PANTHER" id="PTHR34265:SF1">
    <property type="entry name" value="TYPE III PANTOTHENATE KINASE"/>
    <property type="match status" value="1"/>
</dbReference>
<comment type="pathway">
    <text evidence="4 16">Cofactor biosynthesis; coenzyme A biosynthesis; CoA from (R)-pantothenate: step 1/5.</text>
</comment>
<feature type="binding site" evidence="16">
    <location>
        <position position="127"/>
    </location>
    <ligand>
        <name>K(+)</name>
        <dbReference type="ChEBI" id="CHEBI:29103"/>
    </ligand>
</feature>
<organism evidence="17 18">
    <name type="scientific">Fervidobacterium thailandense</name>
    <dbReference type="NCBI Taxonomy" id="1008305"/>
    <lineage>
        <taxon>Bacteria</taxon>
        <taxon>Thermotogati</taxon>
        <taxon>Thermotogota</taxon>
        <taxon>Thermotogae</taxon>
        <taxon>Thermotogales</taxon>
        <taxon>Fervidobacteriaceae</taxon>
        <taxon>Fervidobacterium</taxon>
    </lineage>
</organism>
<comment type="similarity">
    <text evidence="14 16">Belongs to the type III pantothenate kinase family.</text>
</comment>
<dbReference type="Proteomes" id="UP000094570">
    <property type="component" value="Unassembled WGS sequence"/>
</dbReference>
<evidence type="ECO:0000313" key="18">
    <source>
        <dbReference type="Proteomes" id="UP000094570"/>
    </source>
</evidence>
<evidence type="ECO:0000256" key="7">
    <source>
        <dbReference type="ARBA" id="ARBA00022490"/>
    </source>
</evidence>
<comment type="subcellular location">
    <subcellularLocation>
        <location evidence="3 16">Cytoplasm</location>
    </subcellularLocation>
</comment>
<comment type="catalytic activity">
    <reaction evidence="1 16">
        <text>(R)-pantothenate + ATP = (R)-4'-phosphopantothenate + ADP + H(+)</text>
        <dbReference type="Rhea" id="RHEA:16373"/>
        <dbReference type="ChEBI" id="CHEBI:10986"/>
        <dbReference type="ChEBI" id="CHEBI:15378"/>
        <dbReference type="ChEBI" id="CHEBI:29032"/>
        <dbReference type="ChEBI" id="CHEBI:30616"/>
        <dbReference type="ChEBI" id="CHEBI:456216"/>
        <dbReference type="EC" id="2.7.1.33"/>
    </reaction>
</comment>
<evidence type="ECO:0000256" key="5">
    <source>
        <dbReference type="ARBA" id="ARBA00011738"/>
    </source>
</evidence>
<dbReference type="HAMAP" id="MF_01274">
    <property type="entry name" value="Pantothen_kinase_3"/>
    <property type="match status" value="1"/>
</dbReference>
<evidence type="ECO:0000256" key="3">
    <source>
        <dbReference type="ARBA" id="ARBA00004496"/>
    </source>
</evidence>
<dbReference type="PANTHER" id="PTHR34265">
    <property type="entry name" value="TYPE III PANTOTHENATE KINASE"/>
    <property type="match status" value="1"/>
</dbReference>
<dbReference type="InterPro" id="IPR004619">
    <property type="entry name" value="Type_III_PanK"/>
</dbReference>
<evidence type="ECO:0000256" key="11">
    <source>
        <dbReference type="ARBA" id="ARBA00022840"/>
    </source>
</evidence>